<feature type="transmembrane region" description="Helical" evidence="1">
    <location>
        <begin position="73"/>
        <end position="93"/>
    </location>
</feature>
<name>A0A8T3VUG9_9EURY</name>
<evidence type="ECO:0000313" key="2">
    <source>
        <dbReference type="EMBL" id="MBE6511239.1"/>
    </source>
</evidence>
<dbReference type="EMBL" id="SUTF01000011">
    <property type="protein sequence ID" value="MBE6511239.1"/>
    <property type="molecule type" value="Genomic_DNA"/>
</dbReference>
<sequence>MAGMADVVEGLKYPFNDVKKLLGFGAIFAILNLISIAIGTKNLDIYRVIIREVKNTNTSILSLKFTQLPVNDIYLVLGLAIVSFIIVLFIMGYQYNIVKFSINQNDALPGFSDILDIFVKGIKFLAVGIAYNIVPTIILILGVALVGNSPILFAIVLIAFILYLMAFFFQIMALSNMIDNDSLKKAFDFNEITDKIANIGWMKYVGIVLFTIIILLIVSASAGLILSFITVLFARAFNQAIVVSAFIGIIQGLFITSYISVFFNRVYGSIYRQSIN</sequence>
<dbReference type="Pfam" id="PF13197">
    <property type="entry name" value="DUF4013"/>
    <property type="match status" value="1"/>
</dbReference>
<dbReference type="AlphaFoldDB" id="A0A8T3VUG9"/>
<evidence type="ECO:0000256" key="1">
    <source>
        <dbReference type="SAM" id="Phobius"/>
    </source>
</evidence>
<keyword evidence="1" id="KW-0812">Transmembrane</keyword>
<dbReference type="InterPro" id="IPR025098">
    <property type="entry name" value="DUF4013"/>
</dbReference>
<feature type="transmembrane region" description="Helical" evidence="1">
    <location>
        <begin position="151"/>
        <end position="174"/>
    </location>
</feature>
<feature type="transmembrane region" description="Helical" evidence="1">
    <location>
        <begin position="240"/>
        <end position="263"/>
    </location>
</feature>
<keyword evidence="1" id="KW-1133">Transmembrane helix</keyword>
<protein>
    <submittedName>
        <fullName evidence="2">DUF4013 domain-containing protein</fullName>
    </submittedName>
</protein>
<feature type="transmembrane region" description="Helical" evidence="1">
    <location>
        <begin position="204"/>
        <end position="234"/>
    </location>
</feature>
<feature type="transmembrane region" description="Helical" evidence="1">
    <location>
        <begin position="124"/>
        <end position="145"/>
    </location>
</feature>
<organism evidence="2 3">
    <name type="scientific">Methanobrevibacter millerae</name>
    <dbReference type="NCBI Taxonomy" id="230361"/>
    <lineage>
        <taxon>Archaea</taxon>
        <taxon>Methanobacteriati</taxon>
        <taxon>Methanobacteriota</taxon>
        <taxon>Methanomada group</taxon>
        <taxon>Methanobacteria</taxon>
        <taxon>Methanobacteriales</taxon>
        <taxon>Methanobacteriaceae</taxon>
        <taxon>Methanobrevibacter</taxon>
    </lineage>
</organism>
<comment type="caution">
    <text evidence="2">The sequence shown here is derived from an EMBL/GenBank/DDBJ whole genome shotgun (WGS) entry which is preliminary data.</text>
</comment>
<dbReference type="Proteomes" id="UP000713479">
    <property type="component" value="Unassembled WGS sequence"/>
</dbReference>
<feature type="transmembrane region" description="Helical" evidence="1">
    <location>
        <begin position="21"/>
        <end position="38"/>
    </location>
</feature>
<evidence type="ECO:0000313" key="3">
    <source>
        <dbReference type="Proteomes" id="UP000713479"/>
    </source>
</evidence>
<accession>A0A8T3VUG9</accession>
<gene>
    <name evidence="2" type="ORF">E7Z74_08300</name>
</gene>
<keyword evidence="1" id="KW-0472">Membrane</keyword>
<reference evidence="2" key="1">
    <citation type="submission" date="2019-04" db="EMBL/GenBank/DDBJ databases">
        <title>Evolution of Biomass-Degrading Anaerobic Consortia Revealed by Metagenomics.</title>
        <authorList>
            <person name="Peng X."/>
        </authorList>
    </citation>
    <scope>NUCLEOTIDE SEQUENCE</scope>
    <source>
        <strain evidence="2">SIG13</strain>
    </source>
</reference>
<proteinExistence type="predicted"/>